<evidence type="ECO:0000313" key="7">
    <source>
        <dbReference type="Proteomes" id="UP000236928"/>
    </source>
</evidence>
<dbReference type="OrthoDB" id="435273at2759"/>
<evidence type="ECO:0000313" key="6">
    <source>
        <dbReference type="EMBL" id="POM82982.1"/>
    </source>
</evidence>
<dbReference type="SUPFAM" id="SSF47473">
    <property type="entry name" value="EF-hand"/>
    <property type="match status" value="1"/>
</dbReference>
<dbReference type="GO" id="GO:0005509">
    <property type="term" value="F:calcium ion binding"/>
    <property type="evidence" value="ECO:0007669"/>
    <property type="project" value="InterPro"/>
</dbReference>
<dbReference type="AlphaFoldDB" id="A0A2P4YYT9"/>
<dbReference type="Gene3D" id="1.10.238.10">
    <property type="entry name" value="EF-hand"/>
    <property type="match status" value="1"/>
</dbReference>
<accession>A0A2P4YYT9</accession>
<evidence type="ECO:0000256" key="1">
    <source>
        <dbReference type="ARBA" id="ARBA00020786"/>
    </source>
</evidence>
<name>A0A2P4YYT9_9CRYT</name>
<dbReference type="InterPro" id="IPR002048">
    <property type="entry name" value="EF_hand_dom"/>
</dbReference>
<dbReference type="VEuPathDB" id="CryptoDB:CmeUKMEL1_05115"/>
<evidence type="ECO:0000256" key="3">
    <source>
        <dbReference type="ARBA" id="ARBA00022737"/>
    </source>
</evidence>
<gene>
    <name evidence="6" type="ORF">CmeUKMEL1_05115</name>
</gene>
<keyword evidence="2" id="KW-0479">Metal-binding</keyword>
<evidence type="ECO:0000256" key="2">
    <source>
        <dbReference type="ARBA" id="ARBA00022723"/>
    </source>
</evidence>
<sequence length="130" mass="14625">MPPFKISKERIEFSFRDAAGGGPTIQSSKIGEIVRRMRFVASVGQTCDLQAFVKFCDSIVHPEDTFDNLVQFFRSYDSNNSGTITSQQLTSLLTNTGEVLTSKEIEILLKDFPSNDGGFNYENFLKELVR</sequence>
<keyword evidence="4" id="KW-0007">Acetylation</keyword>
<keyword evidence="3" id="KW-0677">Repeat</keyword>
<dbReference type="GO" id="GO:0016460">
    <property type="term" value="C:myosin II complex"/>
    <property type="evidence" value="ECO:0007669"/>
    <property type="project" value="TreeGrafter"/>
</dbReference>
<dbReference type="PANTHER" id="PTHR23048:SF0">
    <property type="entry name" value="CALMODULIN LIKE 3"/>
    <property type="match status" value="1"/>
</dbReference>
<evidence type="ECO:0000256" key="4">
    <source>
        <dbReference type="ARBA" id="ARBA00022990"/>
    </source>
</evidence>
<dbReference type="PANTHER" id="PTHR23048">
    <property type="entry name" value="MYOSIN LIGHT CHAIN 1, 3"/>
    <property type="match status" value="1"/>
</dbReference>
<protein>
    <recommendedName>
        <fullName evidence="1">Calmodulin</fullName>
    </recommendedName>
</protein>
<dbReference type="EMBL" id="JIBK01000009">
    <property type="protein sequence ID" value="POM82982.1"/>
    <property type="molecule type" value="Genomic_DNA"/>
</dbReference>
<dbReference type="PROSITE" id="PS50222">
    <property type="entry name" value="EF_HAND_2"/>
    <property type="match status" value="1"/>
</dbReference>
<proteinExistence type="predicted"/>
<dbReference type="Pfam" id="PF13499">
    <property type="entry name" value="EF-hand_7"/>
    <property type="match status" value="1"/>
</dbReference>
<reference evidence="6 7" key="1">
    <citation type="submission" date="2014-04" db="EMBL/GenBank/DDBJ databases">
        <title>Comparative Genomics of Cryptosporidium Species.</title>
        <authorList>
            <person name="Silva J.C."/>
            <person name="Su Q."/>
            <person name="Chalmers R."/>
            <person name="Chibucos M.C."/>
            <person name="Elwin K."/>
            <person name="Godinez A."/>
            <person name="Guo F."/>
            <person name="Huynh K."/>
            <person name="Orvis J."/>
            <person name="Ott S."/>
            <person name="Sadzewicz L."/>
            <person name="Sengamalay N."/>
            <person name="Shetty A."/>
            <person name="Sun M."/>
            <person name="Tallon L."/>
            <person name="Xiao L."/>
            <person name="Zhang H."/>
            <person name="Fraser C.M."/>
            <person name="Zhu G."/>
            <person name="Kissinger J."/>
            <person name="Widmer G."/>
        </authorList>
    </citation>
    <scope>NUCLEOTIDE SEQUENCE [LARGE SCALE GENOMIC DNA]</scope>
    <source>
        <strain evidence="6 7">UKMEL1</strain>
    </source>
</reference>
<dbReference type="Proteomes" id="UP000236928">
    <property type="component" value="Unassembled WGS sequence"/>
</dbReference>
<dbReference type="InterPro" id="IPR050230">
    <property type="entry name" value="CALM/Myosin/TropC-like"/>
</dbReference>
<organism evidence="6 7">
    <name type="scientific">Cryptosporidium meleagridis</name>
    <dbReference type="NCBI Taxonomy" id="93969"/>
    <lineage>
        <taxon>Eukaryota</taxon>
        <taxon>Sar</taxon>
        <taxon>Alveolata</taxon>
        <taxon>Apicomplexa</taxon>
        <taxon>Conoidasida</taxon>
        <taxon>Coccidia</taxon>
        <taxon>Eucoccidiorida</taxon>
        <taxon>Eimeriorina</taxon>
        <taxon>Cryptosporidiidae</taxon>
        <taxon>Cryptosporidium</taxon>
    </lineage>
</organism>
<keyword evidence="7" id="KW-1185">Reference proteome</keyword>
<comment type="caution">
    <text evidence="6">The sequence shown here is derived from an EMBL/GenBank/DDBJ whole genome shotgun (WGS) entry which is preliminary data.</text>
</comment>
<feature type="domain" description="EF-hand" evidence="5">
    <location>
        <begin position="64"/>
        <end position="99"/>
    </location>
</feature>
<dbReference type="InterPro" id="IPR011992">
    <property type="entry name" value="EF-hand-dom_pair"/>
</dbReference>
<evidence type="ECO:0000259" key="5">
    <source>
        <dbReference type="PROSITE" id="PS50222"/>
    </source>
</evidence>